<proteinExistence type="predicted"/>
<dbReference type="EMBL" id="CAJOBH010290802">
    <property type="protein sequence ID" value="CAF5180903.1"/>
    <property type="molecule type" value="Genomic_DNA"/>
</dbReference>
<protein>
    <submittedName>
        <fullName evidence="1">Uncharacterized protein</fullName>
    </submittedName>
</protein>
<organism evidence="1 3">
    <name type="scientific">Rotaria magnacalcarata</name>
    <dbReference type="NCBI Taxonomy" id="392030"/>
    <lineage>
        <taxon>Eukaryota</taxon>
        <taxon>Metazoa</taxon>
        <taxon>Spiralia</taxon>
        <taxon>Gnathifera</taxon>
        <taxon>Rotifera</taxon>
        <taxon>Eurotatoria</taxon>
        <taxon>Bdelloidea</taxon>
        <taxon>Philodinida</taxon>
        <taxon>Philodinidae</taxon>
        <taxon>Rotaria</taxon>
    </lineage>
</organism>
<evidence type="ECO:0000313" key="3">
    <source>
        <dbReference type="Proteomes" id="UP000681720"/>
    </source>
</evidence>
<feature type="non-terminal residue" evidence="1">
    <location>
        <position position="90"/>
    </location>
</feature>
<gene>
    <name evidence="2" type="ORF">BYL167_LOCUS78942</name>
    <name evidence="1" type="ORF">GIL414_LOCUS23843</name>
</gene>
<dbReference type="AlphaFoldDB" id="A0A8S2SVZ3"/>
<evidence type="ECO:0000313" key="2">
    <source>
        <dbReference type="EMBL" id="CAF5180903.1"/>
    </source>
</evidence>
<name>A0A8S2SVZ3_9BILA</name>
<accession>A0A8S2SVZ3</accession>
<comment type="caution">
    <text evidence="1">The sequence shown here is derived from an EMBL/GenBank/DDBJ whole genome shotgun (WGS) entry which is preliminary data.</text>
</comment>
<dbReference type="Proteomes" id="UP000681967">
    <property type="component" value="Unassembled WGS sequence"/>
</dbReference>
<dbReference type="Proteomes" id="UP000681720">
    <property type="component" value="Unassembled WGS sequence"/>
</dbReference>
<reference evidence="1" key="1">
    <citation type="submission" date="2021-02" db="EMBL/GenBank/DDBJ databases">
        <authorList>
            <person name="Nowell W R."/>
        </authorList>
    </citation>
    <scope>NUCLEOTIDE SEQUENCE</scope>
</reference>
<evidence type="ECO:0000313" key="1">
    <source>
        <dbReference type="EMBL" id="CAF4254389.1"/>
    </source>
</evidence>
<feature type="non-terminal residue" evidence="1">
    <location>
        <position position="1"/>
    </location>
</feature>
<sequence>EISKLSIINNSNLVVYNHQITSKYILDMSYAIYDYIQSFCFPQLQQFNEQTFAYRSTTMIPNQLEQLIFDIRQFFSQHRLIYFTDSSSID</sequence>
<dbReference type="EMBL" id="CAJOBJ010027738">
    <property type="protein sequence ID" value="CAF4254389.1"/>
    <property type="molecule type" value="Genomic_DNA"/>
</dbReference>